<dbReference type="GO" id="GO:0005886">
    <property type="term" value="C:plasma membrane"/>
    <property type="evidence" value="ECO:0007669"/>
    <property type="project" value="TreeGrafter"/>
</dbReference>
<evidence type="ECO:0000256" key="4">
    <source>
        <dbReference type="SAM" id="Phobius"/>
    </source>
</evidence>
<dbReference type="SUPFAM" id="SSF55073">
    <property type="entry name" value="Nucleotide cyclase"/>
    <property type="match status" value="1"/>
</dbReference>
<gene>
    <name evidence="6" type="ORF">F955_02345</name>
</gene>
<name>N8Z3Y1_9GAMM</name>
<dbReference type="Pfam" id="PF00990">
    <property type="entry name" value="GGDEF"/>
    <property type="match status" value="1"/>
</dbReference>
<dbReference type="SMART" id="SM00267">
    <property type="entry name" value="GGDEF"/>
    <property type="match status" value="1"/>
</dbReference>
<feature type="domain" description="GGDEF" evidence="5">
    <location>
        <begin position="126"/>
        <end position="263"/>
    </location>
</feature>
<evidence type="ECO:0000313" key="7">
    <source>
        <dbReference type="Proteomes" id="UP000018440"/>
    </source>
</evidence>
<protein>
    <recommendedName>
        <fullName evidence="2">diguanylate cyclase</fullName>
        <ecNumber evidence="2">2.7.7.65</ecNumber>
    </recommendedName>
</protein>
<comment type="cofactor">
    <cofactor evidence="1">
        <name>Mg(2+)</name>
        <dbReference type="ChEBI" id="CHEBI:18420"/>
    </cofactor>
</comment>
<dbReference type="PATRIC" id="fig|1217988.3.peg.2254"/>
<organism evidence="6 7">
    <name type="scientific">Acinetobacter schindleri CIP 107287</name>
    <dbReference type="NCBI Taxonomy" id="1217988"/>
    <lineage>
        <taxon>Bacteria</taxon>
        <taxon>Pseudomonadati</taxon>
        <taxon>Pseudomonadota</taxon>
        <taxon>Gammaproteobacteria</taxon>
        <taxon>Moraxellales</taxon>
        <taxon>Moraxellaceae</taxon>
        <taxon>Acinetobacter</taxon>
    </lineage>
</organism>
<feature type="transmembrane region" description="Helical" evidence="4">
    <location>
        <begin position="12"/>
        <end position="33"/>
    </location>
</feature>
<dbReference type="NCBIfam" id="TIGR00254">
    <property type="entry name" value="GGDEF"/>
    <property type="match status" value="1"/>
</dbReference>
<evidence type="ECO:0000313" key="6">
    <source>
        <dbReference type="EMBL" id="ENV43651.1"/>
    </source>
</evidence>
<dbReference type="GO" id="GO:1902201">
    <property type="term" value="P:negative regulation of bacterial-type flagellum-dependent cell motility"/>
    <property type="evidence" value="ECO:0007669"/>
    <property type="project" value="TreeGrafter"/>
</dbReference>
<dbReference type="Gene3D" id="3.30.70.270">
    <property type="match status" value="1"/>
</dbReference>
<dbReference type="GO" id="GO:0043709">
    <property type="term" value="P:cell adhesion involved in single-species biofilm formation"/>
    <property type="evidence" value="ECO:0007669"/>
    <property type="project" value="TreeGrafter"/>
</dbReference>
<keyword evidence="4" id="KW-1133">Transmembrane helix</keyword>
<dbReference type="InterPro" id="IPR029787">
    <property type="entry name" value="Nucleotide_cyclase"/>
</dbReference>
<sequence>MMYAVVINYSFVGMRFYSALIAGWGGGLIGYLVTVSLNYDIDWTFLHRTYTFSSLLGMIIAYAIDRQHHENYLQNCIIELHKEELTQQAQELERLTQLDALTGLANRRYLTKYLDTQWRHALRHQAPLSIMMVDIDYFKNYNDHFGHIAGDACLQLVAQQLQGISSRSMELAARYGGEEFLLVYPYIDEVEIQKIAQELIQRINALQLFHPASQVSGHVTVSIGCASIKPQENDRLADFVAQADEALYAAKAEGRNRFKIAPRQSKNNIYMIYT</sequence>
<evidence type="ECO:0000259" key="5">
    <source>
        <dbReference type="PROSITE" id="PS50887"/>
    </source>
</evidence>
<dbReference type="EMBL" id="APPQ01000028">
    <property type="protein sequence ID" value="ENV43651.1"/>
    <property type="molecule type" value="Genomic_DNA"/>
</dbReference>
<evidence type="ECO:0000256" key="1">
    <source>
        <dbReference type="ARBA" id="ARBA00001946"/>
    </source>
</evidence>
<dbReference type="PANTHER" id="PTHR45138">
    <property type="entry name" value="REGULATORY COMPONENTS OF SENSORY TRANSDUCTION SYSTEM"/>
    <property type="match status" value="1"/>
</dbReference>
<dbReference type="InterPro" id="IPR000160">
    <property type="entry name" value="GGDEF_dom"/>
</dbReference>
<proteinExistence type="predicted"/>
<dbReference type="CDD" id="cd01949">
    <property type="entry name" value="GGDEF"/>
    <property type="match status" value="1"/>
</dbReference>
<dbReference type="EC" id="2.7.7.65" evidence="2"/>
<evidence type="ECO:0000256" key="3">
    <source>
        <dbReference type="ARBA" id="ARBA00034247"/>
    </source>
</evidence>
<comment type="catalytic activity">
    <reaction evidence="3">
        <text>2 GTP = 3',3'-c-di-GMP + 2 diphosphate</text>
        <dbReference type="Rhea" id="RHEA:24898"/>
        <dbReference type="ChEBI" id="CHEBI:33019"/>
        <dbReference type="ChEBI" id="CHEBI:37565"/>
        <dbReference type="ChEBI" id="CHEBI:58805"/>
        <dbReference type="EC" id="2.7.7.65"/>
    </reaction>
</comment>
<dbReference type="Proteomes" id="UP000018440">
    <property type="component" value="Unassembled WGS sequence"/>
</dbReference>
<dbReference type="PANTHER" id="PTHR45138:SF9">
    <property type="entry name" value="DIGUANYLATE CYCLASE DGCM-RELATED"/>
    <property type="match status" value="1"/>
</dbReference>
<dbReference type="FunFam" id="3.30.70.270:FF:000001">
    <property type="entry name" value="Diguanylate cyclase domain protein"/>
    <property type="match status" value="1"/>
</dbReference>
<evidence type="ECO:0000256" key="2">
    <source>
        <dbReference type="ARBA" id="ARBA00012528"/>
    </source>
</evidence>
<dbReference type="AlphaFoldDB" id="N8Z3Y1"/>
<keyword evidence="4" id="KW-0812">Transmembrane</keyword>
<keyword evidence="4" id="KW-0472">Membrane</keyword>
<comment type="caution">
    <text evidence="6">The sequence shown here is derived from an EMBL/GenBank/DDBJ whole genome shotgun (WGS) entry which is preliminary data.</text>
</comment>
<feature type="transmembrane region" description="Helical" evidence="4">
    <location>
        <begin position="45"/>
        <end position="64"/>
    </location>
</feature>
<dbReference type="InterPro" id="IPR050469">
    <property type="entry name" value="Diguanylate_Cyclase"/>
</dbReference>
<reference evidence="6 7" key="1">
    <citation type="submission" date="2013-02" db="EMBL/GenBank/DDBJ databases">
        <title>The Genome Sequence of Acinetobacter schindleri CIP 107287.</title>
        <authorList>
            <consortium name="The Broad Institute Genome Sequencing Platform"/>
            <consortium name="The Broad Institute Genome Sequencing Center for Infectious Disease"/>
            <person name="Cerqueira G."/>
            <person name="Feldgarden M."/>
            <person name="Courvalin P."/>
            <person name="Perichon B."/>
            <person name="Grillot-Courvalin C."/>
            <person name="Clermont D."/>
            <person name="Rocha E."/>
            <person name="Yoon E.-J."/>
            <person name="Nemec A."/>
            <person name="Walker B."/>
            <person name="Young S.K."/>
            <person name="Zeng Q."/>
            <person name="Gargeya S."/>
            <person name="Fitzgerald M."/>
            <person name="Haas B."/>
            <person name="Abouelleil A."/>
            <person name="Alvarado L."/>
            <person name="Arachchi H.M."/>
            <person name="Berlin A.M."/>
            <person name="Chapman S.B."/>
            <person name="Dewar J."/>
            <person name="Goldberg J."/>
            <person name="Griggs A."/>
            <person name="Gujja S."/>
            <person name="Hansen M."/>
            <person name="Howarth C."/>
            <person name="Imamovic A."/>
            <person name="Larimer J."/>
            <person name="McCowan C."/>
            <person name="Murphy C."/>
            <person name="Neiman D."/>
            <person name="Pearson M."/>
            <person name="Priest M."/>
            <person name="Roberts A."/>
            <person name="Saif S."/>
            <person name="Shea T."/>
            <person name="Sisk P."/>
            <person name="Sykes S."/>
            <person name="Wortman J."/>
            <person name="Nusbaum C."/>
            <person name="Birren B."/>
        </authorList>
    </citation>
    <scope>NUCLEOTIDE SEQUENCE [LARGE SCALE GENOMIC DNA]</scope>
    <source>
        <strain evidence="6 7">CIP 107287</strain>
    </source>
</reference>
<dbReference type="HOGENOM" id="CLU_000445_11_16_6"/>
<dbReference type="GO" id="GO:0052621">
    <property type="term" value="F:diguanylate cyclase activity"/>
    <property type="evidence" value="ECO:0007669"/>
    <property type="project" value="UniProtKB-EC"/>
</dbReference>
<dbReference type="PROSITE" id="PS50887">
    <property type="entry name" value="GGDEF"/>
    <property type="match status" value="1"/>
</dbReference>
<accession>N8Z3Y1</accession>
<dbReference type="InterPro" id="IPR043128">
    <property type="entry name" value="Rev_trsase/Diguanyl_cyclase"/>
</dbReference>